<evidence type="ECO:0000256" key="7">
    <source>
        <dbReference type="ARBA" id="ARBA00023136"/>
    </source>
</evidence>
<feature type="transmembrane region" description="Helical" evidence="10">
    <location>
        <begin position="300"/>
        <end position="320"/>
    </location>
</feature>
<keyword evidence="9 10" id="KW-0807">Transducer</keyword>
<dbReference type="PANTHER" id="PTHR21137">
    <property type="entry name" value="ODORANT RECEPTOR"/>
    <property type="match status" value="1"/>
</dbReference>
<gene>
    <name evidence="11" type="ORF">DMN91_004449</name>
</gene>
<feature type="transmembrane region" description="Helical" evidence="10">
    <location>
        <begin position="169"/>
        <end position="189"/>
    </location>
</feature>
<comment type="caution">
    <text evidence="11">The sequence shown here is derived from an EMBL/GenBank/DDBJ whole genome shotgun (WGS) entry which is preliminary data.</text>
</comment>
<sequence length="397" mass="45416">MDFRNVNSLNIRLNMLSGNLLPMTDRGSSFSLLWKLYGVLVWLIELILAICLTLGSIYVSTQKLLEDSLICFAVGGEVIFTLLRLYSCQDLVCQLIRQMNDILCTADESMKNIVRETLEPVKVPLMFYIVASLGAIIGWWGLPFIAILNKNVYCYEDYRVPVAFSKQPFSFGTFVLGDLFVLISTTYMFLKKVGADVYMIHLVLMMTAQYRYIAVKMAMIFHEEEEHSDISTQNKYSSKTNRKKKKEIIALCRHYNALIDATCLLKRILSTNFSIIYVYSVFRFCFIGILISTIPSSTFLQGISVTFYAVGAAVQLYVLCSCVQQLLNASTEITDKAFHEEWYLVEISLKRTFMTIIMANNLECKLAKIENFNLSLPSYMTILNQSYSIALLFLRMK</sequence>
<feature type="transmembrane region" description="Helical" evidence="10">
    <location>
        <begin position="195"/>
        <end position="213"/>
    </location>
</feature>
<comment type="subcellular location">
    <subcellularLocation>
        <location evidence="1 10">Cell membrane</location>
        <topology evidence="1 10">Multi-pass membrane protein</topology>
    </subcellularLocation>
</comment>
<comment type="similarity">
    <text evidence="10">Belongs to the insect chemoreceptor superfamily. Heteromeric odorant receptor channel (TC 1.A.69) family.</text>
</comment>
<evidence type="ECO:0000256" key="9">
    <source>
        <dbReference type="ARBA" id="ARBA00023224"/>
    </source>
</evidence>
<dbReference type="GO" id="GO:0005549">
    <property type="term" value="F:odorant binding"/>
    <property type="evidence" value="ECO:0007669"/>
    <property type="project" value="InterPro"/>
</dbReference>
<dbReference type="EMBL" id="QOIP01000004">
    <property type="protein sequence ID" value="RLU24239.1"/>
    <property type="molecule type" value="Genomic_DNA"/>
</dbReference>
<dbReference type="AlphaFoldDB" id="A0A3L8DWC3"/>
<evidence type="ECO:0000256" key="1">
    <source>
        <dbReference type="ARBA" id="ARBA00004651"/>
    </source>
</evidence>
<name>A0A3L8DWC3_OOCBI</name>
<evidence type="ECO:0000256" key="6">
    <source>
        <dbReference type="ARBA" id="ARBA00022989"/>
    </source>
</evidence>
<dbReference type="OrthoDB" id="8185860at2759"/>
<feature type="transmembrane region" description="Helical" evidence="10">
    <location>
        <begin position="125"/>
        <end position="148"/>
    </location>
</feature>
<dbReference type="PANTHER" id="PTHR21137:SF35">
    <property type="entry name" value="ODORANT RECEPTOR 19A-RELATED"/>
    <property type="match status" value="1"/>
</dbReference>
<feature type="transmembrane region" description="Helical" evidence="10">
    <location>
        <begin position="275"/>
        <end position="294"/>
    </location>
</feature>
<dbReference type="InterPro" id="IPR004117">
    <property type="entry name" value="7tm6_olfct_rcpt"/>
</dbReference>
<dbReference type="Pfam" id="PF02949">
    <property type="entry name" value="7tm_6"/>
    <property type="match status" value="1"/>
</dbReference>
<keyword evidence="6 10" id="KW-1133">Transmembrane helix</keyword>
<keyword evidence="2" id="KW-1003">Cell membrane</keyword>
<keyword evidence="4 10" id="KW-0812">Transmembrane</keyword>
<proteinExistence type="inferred from homology"/>
<dbReference type="GO" id="GO:0004984">
    <property type="term" value="F:olfactory receptor activity"/>
    <property type="evidence" value="ECO:0007669"/>
    <property type="project" value="InterPro"/>
</dbReference>
<evidence type="ECO:0000256" key="3">
    <source>
        <dbReference type="ARBA" id="ARBA00022606"/>
    </source>
</evidence>
<dbReference type="Proteomes" id="UP000279307">
    <property type="component" value="Chromosome 4"/>
</dbReference>
<dbReference type="GO" id="GO:0005886">
    <property type="term" value="C:plasma membrane"/>
    <property type="evidence" value="ECO:0007669"/>
    <property type="project" value="UniProtKB-SubCell"/>
</dbReference>
<feature type="transmembrane region" description="Helical" evidence="10">
    <location>
        <begin position="36"/>
        <end position="57"/>
    </location>
</feature>
<reference evidence="11 12" key="1">
    <citation type="journal article" date="2018" name="Genome Res.">
        <title>The genomic architecture and molecular evolution of ant odorant receptors.</title>
        <authorList>
            <person name="McKenzie S.K."/>
            <person name="Kronauer D.J.C."/>
        </authorList>
    </citation>
    <scope>NUCLEOTIDE SEQUENCE [LARGE SCALE GENOMIC DNA]</scope>
    <source>
        <strain evidence="11">Clonal line C1</strain>
    </source>
</reference>
<evidence type="ECO:0000313" key="11">
    <source>
        <dbReference type="EMBL" id="RLU24239.1"/>
    </source>
</evidence>
<evidence type="ECO:0000313" key="12">
    <source>
        <dbReference type="Proteomes" id="UP000279307"/>
    </source>
</evidence>
<keyword evidence="7 10" id="KW-0472">Membrane</keyword>
<organism evidence="11 12">
    <name type="scientific">Ooceraea biroi</name>
    <name type="common">Clonal raider ant</name>
    <name type="synonym">Cerapachys biroi</name>
    <dbReference type="NCBI Taxonomy" id="2015173"/>
    <lineage>
        <taxon>Eukaryota</taxon>
        <taxon>Metazoa</taxon>
        <taxon>Ecdysozoa</taxon>
        <taxon>Arthropoda</taxon>
        <taxon>Hexapoda</taxon>
        <taxon>Insecta</taxon>
        <taxon>Pterygota</taxon>
        <taxon>Neoptera</taxon>
        <taxon>Endopterygota</taxon>
        <taxon>Hymenoptera</taxon>
        <taxon>Apocrita</taxon>
        <taxon>Aculeata</taxon>
        <taxon>Formicoidea</taxon>
        <taxon>Formicidae</taxon>
        <taxon>Dorylinae</taxon>
        <taxon>Ooceraea</taxon>
    </lineage>
</organism>
<keyword evidence="8 10" id="KW-0675">Receptor</keyword>
<comment type="caution">
    <text evidence="10">Lacks conserved residue(s) required for the propagation of feature annotation.</text>
</comment>
<evidence type="ECO:0000256" key="2">
    <source>
        <dbReference type="ARBA" id="ARBA00022475"/>
    </source>
</evidence>
<evidence type="ECO:0000256" key="8">
    <source>
        <dbReference type="ARBA" id="ARBA00023170"/>
    </source>
</evidence>
<evidence type="ECO:0000256" key="5">
    <source>
        <dbReference type="ARBA" id="ARBA00022725"/>
    </source>
</evidence>
<accession>A0A3L8DWC3</accession>
<keyword evidence="3 10" id="KW-0716">Sensory transduction</keyword>
<dbReference type="GO" id="GO:0007165">
    <property type="term" value="P:signal transduction"/>
    <property type="evidence" value="ECO:0007669"/>
    <property type="project" value="UniProtKB-KW"/>
</dbReference>
<evidence type="ECO:0000256" key="4">
    <source>
        <dbReference type="ARBA" id="ARBA00022692"/>
    </source>
</evidence>
<evidence type="ECO:0000256" key="10">
    <source>
        <dbReference type="RuleBase" id="RU351113"/>
    </source>
</evidence>
<keyword evidence="5 10" id="KW-0552">Olfaction</keyword>
<protein>
    <recommendedName>
        <fullName evidence="10">Odorant receptor</fullName>
    </recommendedName>
</protein>